<dbReference type="NCBIfam" id="NF004846">
    <property type="entry name" value="PRK06197.1"/>
    <property type="match status" value="1"/>
</dbReference>
<evidence type="ECO:0000256" key="2">
    <source>
        <dbReference type="RuleBase" id="RU000363"/>
    </source>
</evidence>
<dbReference type="KEGG" id="sfi:SFUL_570"/>
<accession>N0CKL6</accession>
<dbReference type="PRINTS" id="PR00081">
    <property type="entry name" value="GDHRDH"/>
</dbReference>
<organism evidence="4 5">
    <name type="scientific">Streptomyces microflavus DSM 40593</name>
    <dbReference type="NCBI Taxonomy" id="1303692"/>
    <lineage>
        <taxon>Bacteria</taxon>
        <taxon>Bacillati</taxon>
        <taxon>Actinomycetota</taxon>
        <taxon>Actinomycetes</taxon>
        <taxon>Kitasatosporales</taxon>
        <taxon>Streptomycetaceae</taxon>
        <taxon>Streptomyces</taxon>
    </lineage>
</organism>
<dbReference type="Pfam" id="PF00106">
    <property type="entry name" value="adh_short"/>
    <property type="match status" value="1"/>
</dbReference>
<dbReference type="PANTHER" id="PTHR43157">
    <property type="entry name" value="PHOSPHATIDYLINOSITOL-GLYCAN BIOSYNTHESIS CLASS F PROTEIN-RELATED"/>
    <property type="match status" value="1"/>
</dbReference>
<dbReference type="PATRIC" id="fig|1303692.3.peg.582"/>
<evidence type="ECO:0000256" key="1">
    <source>
        <dbReference type="ARBA" id="ARBA00023002"/>
    </source>
</evidence>
<keyword evidence="1" id="KW-0560">Oxidoreductase</keyword>
<feature type="region of interest" description="Disordered" evidence="3">
    <location>
        <begin position="270"/>
        <end position="289"/>
    </location>
</feature>
<protein>
    <submittedName>
        <fullName evidence="4">Short-chain dehydrogenase/reductase SDR</fullName>
    </submittedName>
</protein>
<dbReference type="PANTHER" id="PTHR43157:SF31">
    <property type="entry name" value="PHOSPHATIDYLINOSITOL-GLYCAN BIOSYNTHESIS CLASS F PROTEIN"/>
    <property type="match status" value="1"/>
</dbReference>
<dbReference type="HOGENOM" id="CLU_010194_44_2_11"/>
<dbReference type="CDD" id="cd05327">
    <property type="entry name" value="retinol-DH_like_SDR_c_like"/>
    <property type="match status" value="1"/>
</dbReference>
<name>N0CKL6_STRMI</name>
<dbReference type="PRINTS" id="PR00080">
    <property type="entry name" value="SDRFAMILY"/>
</dbReference>
<dbReference type="Proteomes" id="UP000013304">
    <property type="component" value="Chromosome"/>
</dbReference>
<dbReference type="EMBL" id="CP005080">
    <property type="protein sequence ID" value="AGK75554.1"/>
    <property type="molecule type" value="Genomic_DNA"/>
</dbReference>
<dbReference type="SUPFAM" id="SSF51735">
    <property type="entry name" value="NAD(P)-binding Rossmann-fold domains"/>
    <property type="match status" value="1"/>
</dbReference>
<evidence type="ECO:0000256" key="3">
    <source>
        <dbReference type="SAM" id="MobiDB-lite"/>
    </source>
</evidence>
<reference evidence="4 5" key="1">
    <citation type="submission" date="2013-04" db="EMBL/GenBank/DDBJ databases">
        <title>Complete genome sequence of Streptomyces fulvissimus.</title>
        <authorList>
            <person name="Myronovskyi M."/>
            <person name="Tokovenko B."/>
            <person name="Manderscheid N."/>
            <person name="Petzke L."/>
            <person name="Luzhetskyy A."/>
        </authorList>
    </citation>
    <scope>NUCLEOTIDE SEQUENCE [LARGE SCALE GENOMIC DNA]</scope>
    <source>
        <strain evidence="4 5">DSM 40593</strain>
    </source>
</reference>
<comment type="similarity">
    <text evidence="2">Belongs to the short-chain dehydrogenases/reductases (SDR) family.</text>
</comment>
<sequence length="312" mass="32947">MCGMHSWNLHDMPDLSGRTAVVTGANSGIGAVTALALARSGARTVLACRDVERGRRALDAVRRAAPRSDIRLVRLDLADLASVAGAADAIAKEVDGRLDLLVNNAGVMALPLLRTADGFEMQFGTNHLGHFALTLRLLPVLGAAGPARVVTLSSLGHRIGRIDLDDLNAERGYSKWGAYAQSKLANLLFTAELDRRARASGRDLLALAAHPGLAATELGQAGPKLAGRNWAAKLERASRLYTQPASAGALPTLYAATLPDAPGGSYYGPRHLGETRGAPAEARRSARARDTDMARALWEESARLTGLDPDLV</sequence>
<gene>
    <name evidence="4" type="ORF">SFUL_570</name>
</gene>
<dbReference type="NCBIfam" id="NF004513">
    <property type="entry name" value="PRK05854.1"/>
    <property type="match status" value="1"/>
</dbReference>
<dbReference type="InterPro" id="IPR002347">
    <property type="entry name" value="SDR_fam"/>
</dbReference>
<dbReference type="Gene3D" id="3.40.50.720">
    <property type="entry name" value="NAD(P)-binding Rossmann-like Domain"/>
    <property type="match status" value="1"/>
</dbReference>
<dbReference type="GO" id="GO:0016491">
    <property type="term" value="F:oxidoreductase activity"/>
    <property type="evidence" value="ECO:0007669"/>
    <property type="project" value="UniProtKB-KW"/>
</dbReference>
<evidence type="ECO:0000313" key="5">
    <source>
        <dbReference type="Proteomes" id="UP000013304"/>
    </source>
</evidence>
<dbReference type="InterPro" id="IPR036291">
    <property type="entry name" value="NAD(P)-bd_dom_sf"/>
</dbReference>
<proteinExistence type="inferred from homology"/>
<dbReference type="AlphaFoldDB" id="N0CKL6"/>
<dbReference type="eggNOG" id="COG1028">
    <property type="taxonomic scope" value="Bacteria"/>
</dbReference>
<evidence type="ECO:0000313" key="4">
    <source>
        <dbReference type="EMBL" id="AGK75554.1"/>
    </source>
</evidence>